<accession>A0A0E9VYV5</accession>
<proteinExistence type="predicted"/>
<evidence type="ECO:0000313" key="1">
    <source>
        <dbReference type="EMBL" id="JAH82433.1"/>
    </source>
</evidence>
<sequence>MNKSLKTWGFL</sequence>
<reference evidence="1" key="2">
    <citation type="journal article" date="2015" name="Fish Shellfish Immunol.">
        <title>Early steps in the European eel (Anguilla anguilla)-Vibrio vulnificus interaction in the gills: Role of the RtxA13 toxin.</title>
        <authorList>
            <person name="Callol A."/>
            <person name="Pajuelo D."/>
            <person name="Ebbesson L."/>
            <person name="Teles M."/>
            <person name="MacKenzie S."/>
            <person name="Amaro C."/>
        </authorList>
    </citation>
    <scope>NUCLEOTIDE SEQUENCE</scope>
</reference>
<dbReference type="EMBL" id="GBXM01026144">
    <property type="protein sequence ID" value="JAH82433.1"/>
    <property type="molecule type" value="Transcribed_RNA"/>
</dbReference>
<reference evidence="1" key="1">
    <citation type="submission" date="2014-11" db="EMBL/GenBank/DDBJ databases">
        <authorList>
            <person name="Amaro Gonzalez C."/>
        </authorList>
    </citation>
    <scope>NUCLEOTIDE SEQUENCE</scope>
</reference>
<organism evidence="1">
    <name type="scientific">Anguilla anguilla</name>
    <name type="common">European freshwater eel</name>
    <name type="synonym">Muraena anguilla</name>
    <dbReference type="NCBI Taxonomy" id="7936"/>
    <lineage>
        <taxon>Eukaryota</taxon>
        <taxon>Metazoa</taxon>
        <taxon>Chordata</taxon>
        <taxon>Craniata</taxon>
        <taxon>Vertebrata</taxon>
        <taxon>Euteleostomi</taxon>
        <taxon>Actinopterygii</taxon>
        <taxon>Neopterygii</taxon>
        <taxon>Teleostei</taxon>
        <taxon>Anguilliformes</taxon>
        <taxon>Anguillidae</taxon>
        <taxon>Anguilla</taxon>
    </lineage>
</organism>
<name>A0A0E9VYV5_ANGAN</name>
<protein>
    <submittedName>
        <fullName evidence="1">Uncharacterized protein</fullName>
    </submittedName>
</protein>